<dbReference type="EMBL" id="CP000282">
    <property type="protein sequence ID" value="ABD81578.1"/>
    <property type="molecule type" value="Genomic_DNA"/>
</dbReference>
<feature type="signal peptide" evidence="1">
    <location>
        <begin position="1"/>
        <end position="21"/>
    </location>
</feature>
<feature type="chain" id="PRO_5004199674" evidence="1">
    <location>
        <begin position="22"/>
        <end position="136"/>
    </location>
</feature>
<keyword evidence="1" id="KW-0732">Signal</keyword>
<evidence type="ECO:0000313" key="2">
    <source>
        <dbReference type="EMBL" id="ABD81578.1"/>
    </source>
</evidence>
<dbReference type="KEGG" id="sde:Sde_2318"/>
<accession>Q21IA1</accession>
<sequence>MFLPMNKLIVLLLLVSSYSFSIENNNRCANKNMREKLISEISISKSSQSGGTIGVEVSFPEAFEGLPFHFTYLVYSTEGEEVLRVPIKDELLSVRPSIYFTVNAKRTESLELVTLYRTQYKEAAFHVSYCEVGYKI</sequence>
<name>Q21IA1_SACD2</name>
<dbReference type="Proteomes" id="UP000001947">
    <property type="component" value="Chromosome"/>
</dbReference>
<proteinExistence type="predicted"/>
<protein>
    <submittedName>
        <fullName evidence="2">Uncharacterized protein</fullName>
    </submittedName>
</protein>
<evidence type="ECO:0000313" key="3">
    <source>
        <dbReference type="Proteomes" id="UP000001947"/>
    </source>
</evidence>
<gene>
    <name evidence="2" type="ordered locus">Sde_2318</name>
</gene>
<organism evidence="2 3">
    <name type="scientific">Saccharophagus degradans (strain 2-40 / ATCC 43961 / DSM 17024)</name>
    <dbReference type="NCBI Taxonomy" id="203122"/>
    <lineage>
        <taxon>Bacteria</taxon>
        <taxon>Pseudomonadati</taxon>
        <taxon>Pseudomonadota</taxon>
        <taxon>Gammaproteobacteria</taxon>
        <taxon>Cellvibrionales</taxon>
        <taxon>Cellvibrionaceae</taxon>
        <taxon>Saccharophagus</taxon>
    </lineage>
</organism>
<dbReference type="HOGENOM" id="CLU_1915598_0_0_6"/>
<reference evidence="2 3" key="1">
    <citation type="journal article" date="2008" name="PLoS Genet.">
        <title>Complete genome sequence of the complex carbohydrate-degrading marine bacterium, Saccharophagus degradans strain 2-40 T.</title>
        <authorList>
            <person name="Weiner R.M."/>
            <person name="Taylor L.E.II."/>
            <person name="Henrissat B."/>
            <person name="Hauser L."/>
            <person name="Land M."/>
            <person name="Coutinho P.M."/>
            <person name="Rancurel C."/>
            <person name="Saunders E.H."/>
            <person name="Longmire A.G."/>
            <person name="Zhang H."/>
            <person name="Bayer E.A."/>
            <person name="Gilbert H.J."/>
            <person name="Larimer F."/>
            <person name="Zhulin I.B."/>
            <person name="Ekborg N.A."/>
            <person name="Lamed R."/>
            <person name="Richardson P.M."/>
            <person name="Borovok I."/>
            <person name="Hutcheson S."/>
        </authorList>
    </citation>
    <scope>NUCLEOTIDE SEQUENCE [LARGE SCALE GENOMIC DNA]</scope>
    <source>
        <strain evidence="3">2-40 / ATCC 43961 / DSM 17024</strain>
    </source>
</reference>
<dbReference type="AlphaFoldDB" id="Q21IA1"/>
<evidence type="ECO:0000256" key="1">
    <source>
        <dbReference type="SAM" id="SignalP"/>
    </source>
</evidence>
<keyword evidence="3" id="KW-1185">Reference proteome</keyword>